<dbReference type="EMBL" id="JAZGJQ010000010">
    <property type="protein sequence ID" value="MEE6147926.1"/>
    <property type="molecule type" value="Genomic_DNA"/>
</dbReference>
<dbReference type="Proteomes" id="UP001332931">
    <property type="component" value="Unassembled WGS sequence"/>
</dbReference>
<feature type="region of interest" description="Disordered" evidence="1">
    <location>
        <begin position="1"/>
        <end position="23"/>
    </location>
</feature>
<sequence length="79" mass="8646">MLNGGTKTSHHSTNHGGGGHFFSARREGDKIVYEDPQAGIVRDIDGTLEKCSPLYGDTWIMGVDDRKLMDLVKKAVENA</sequence>
<proteinExistence type="predicted"/>
<evidence type="ECO:0000313" key="2">
    <source>
        <dbReference type="EMBL" id="MEE6147926.1"/>
    </source>
</evidence>
<keyword evidence="3" id="KW-1185">Reference proteome</keyword>
<accession>A0ABU7RBE4</accession>
<evidence type="ECO:0000256" key="1">
    <source>
        <dbReference type="SAM" id="MobiDB-lite"/>
    </source>
</evidence>
<reference evidence="2 3" key="1">
    <citation type="submission" date="2024-01" db="EMBL/GenBank/DDBJ databases">
        <title>Description of Olsenella sp. nov., isolated from pig feces.</title>
        <authorList>
            <person name="Chang Y.-H."/>
        </authorList>
    </citation>
    <scope>NUCLEOTIDE SEQUENCE [LARGE SCALE GENOMIC DNA]</scope>
    <source>
        <strain evidence="2 3">YH-ols2223</strain>
    </source>
</reference>
<protein>
    <submittedName>
        <fullName evidence="2">Uncharacterized protein</fullName>
    </submittedName>
</protein>
<evidence type="ECO:0000313" key="3">
    <source>
        <dbReference type="Proteomes" id="UP001332931"/>
    </source>
</evidence>
<gene>
    <name evidence="2" type="ORF">VXJ25_08035</name>
</gene>
<name>A0ABU7RBE4_9ACTN</name>
<comment type="caution">
    <text evidence="2">The sequence shown here is derived from an EMBL/GenBank/DDBJ whole genome shotgun (WGS) entry which is preliminary data.</text>
</comment>
<organism evidence="2 3">
    <name type="scientific">Olsenella absiana</name>
    <dbReference type="NCBI Taxonomy" id="3115222"/>
    <lineage>
        <taxon>Bacteria</taxon>
        <taxon>Bacillati</taxon>
        <taxon>Actinomycetota</taxon>
        <taxon>Coriobacteriia</taxon>
        <taxon>Coriobacteriales</taxon>
        <taxon>Atopobiaceae</taxon>
        <taxon>Olsenella</taxon>
    </lineage>
</organism>
<dbReference type="RefSeq" id="WP_330958692.1">
    <property type="nucleotide sequence ID" value="NZ_JAZGJQ010000010.1"/>
</dbReference>